<dbReference type="AlphaFoldDB" id="A0A933I8U2"/>
<dbReference type="InterPro" id="IPR009057">
    <property type="entry name" value="Homeodomain-like_sf"/>
</dbReference>
<name>A0A933I8U2_UNCT6</name>
<dbReference type="SUPFAM" id="SSF46689">
    <property type="entry name" value="Homeodomain-like"/>
    <property type="match status" value="1"/>
</dbReference>
<proteinExistence type="predicted"/>
<sequence length="730" mass="84857">MQKIATSNLSVVDYLRKHEVSFSRPQYFRYKARLAAEGMESLLDGRSKGNHRKLTPDAEGFLRGVHRTNPRLSLQKMCESLKTTLGIRVDRSTAGRFLKKAGEHIPWPRPEESKRIFTSCGGFEIIGALALHLDWVKHSAEVIVQERDRFYGTVAFTRQRLSRDRKGRNRLGQFSGDYNRREDVRVRRFASVEEKRARKNYSRMALFQASEFILQRKCLGILALPLITLNGTTRSANGPLGNALEHFCGYNYQHDTLDKFLRELKYLGISNQLLRDQVSFWQRHWRKLQDSPPEVPFLCYYVDGNTKPLWSKKRVKQNKVTMLGRVMGCLEQVFVHDGFGRPVYLETYAGKAPVGEHILGMFEKIEDTLEGSGPRLPVRRVIVMDAAGNGVGTLRAFAKQDKYHYITALDDNQWKPRKVRAEGRAKRYYFGEATLRDCLLELEDSREKGYLVVVRAVRIDWDHGKRTVLITSLPKEAVGASQVVKAYFNRWPNEELQFRSMKSFACLNRVAGYGKKKLPDENVRQAQKKLQDLITGLRQSLHVPLKAIADQEQYLATLIEKERRLHCQSRVVAGKRVVDKETRIRLKSVSSEIVRYQRQIKSIESEWGKDLHRLRQHEKEWLRLQGKDDVYRIDVELDQIMTYFRIALVNLSSWFLNECLARRSMSLAKFLHTILLMPAEIELTKDVRRIRLKRNTKDPQSMTKLEPALQRLNNMKVQHLDGRRIEFLLV</sequence>
<protein>
    <submittedName>
        <fullName evidence="1">Helix-turn-helix domain-containing protein</fullName>
    </submittedName>
</protein>
<dbReference type="Proteomes" id="UP000736328">
    <property type="component" value="Unassembled WGS sequence"/>
</dbReference>
<evidence type="ECO:0000313" key="2">
    <source>
        <dbReference type="Proteomes" id="UP000736328"/>
    </source>
</evidence>
<comment type="caution">
    <text evidence="1">The sequence shown here is derived from an EMBL/GenBank/DDBJ whole genome shotgun (WGS) entry which is preliminary data.</text>
</comment>
<reference evidence="1" key="1">
    <citation type="submission" date="2020-07" db="EMBL/GenBank/DDBJ databases">
        <title>Huge and variable diversity of episymbiotic CPR bacteria and DPANN archaea in groundwater ecosystems.</title>
        <authorList>
            <person name="He C.Y."/>
            <person name="Keren R."/>
            <person name="Whittaker M."/>
            <person name="Farag I.F."/>
            <person name="Doudna J."/>
            <person name="Cate J.H.D."/>
            <person name="Banfield J.F."/>
        </authorList>
    </citation>
    <scope>NUCLEOTIDE SEQUENCE</scope>
    <source>
        <strain evidence="1">NC_groundwater_1520_Pr4_B-0.1um_53_5</strain>
    </source>
</reference>
<accession>A0A933I8U2</accession>
<evidence type="ECO:0000313" key="1">
    <source>
        <dbReference type="EMBL" id="MBI4726641.1"/>
    </source>
</evidence>
<organism evidence="1 2">
    <name type="scientific">candidate division TA06 bacterium</name>
    <dbReference type="NCBI Taxonomy" id="2250710"/>
    <lineage>
        <taxon>Bacteria</taxon>
        <taxon>Bacteria division TA06</taxon>
    </lineage>
</organism>
<gene>
    <name evidence="1" type="ORF">HY768_05380</name>
</gene>
<dbReference type="EMBL" id="JACQXR010000066">
    <property type="protein sequence ID" value="MBI4726641.1"/>
    <property type="molecule type" value="Genomic_DNA"/>
</dbReference>